<dbReference type="Proteomes" id="UP001061452">
    <property type="component" value="Unassembled WGS sequence"/>
</dbReference>
<proteinExistence type="predicted"/>
<protein>
    <recommendedName>
        <fullName evidence="3">HTH marR-type domain-containing protein</fullName>
    </recommendedName>
</protein>
<accession>A0ABQ0PGQ8</accession>
<evidence type="ECO:0008006" key="3">
    <source>
        <dbReference type="Google" id="ProtNLM"/>
    </source>
</evidence>
<keyword evidence="2" id="KW-1185">Reference proteome</keyword>
<sequence length="135" mass="14919">MATPVISVLPSGYLGLGHLTPFGIQTSIENFDNFEHVQRWAKDMHLKPKYEIGGRLVRHTDLRILSKISDLSVGQISFDIAMSVTTVIKSIDLLCSAGLVTIEWARPKRTCVPNITEAGRAALVTFNVRDNEARA</sequence>
<dbReference type="EMBL" id="BAQJ01000033">
    <property type="protein sequence ID" value="GBQ68043.1"/>
    <property type="molecule type" value="Genomic_DNA"/>
</dbReference>
<reference evidence="1" key="1">
    <citation type="submission" date="2013-04" db="EMBL/GenBank/DDBJ databases">
        <title>The genome sequencing project of 58 acetic acid bacteria.</title>
        <authorList>
            <person name="Okamoto-Kainuma A."/>
            <person name="Ishikawa M."/>
            <person name="Umino S."/>
            <person name="Koizumi Y."/>
            <person name="Shiwa Y."/>
            <person name="Yoshikawa H."/>
            <person name="Matsutani M."/>
            <person name="Matsushita K."/>
        </authorList>
    </citation>
    <scope>NUCLEOTIDE SEQUENCE</scope>
    <source>
        <strain evidence="1">NRIC 0521</strain>
    </source>
</reference>
<evidence type="ECO:0000313" key="1">
    <source>
        <dbReference type="EMBL" id="GBQ68043.1"/>
    </source>
</evidence>
<dbReference type="RefSeq" id="WP_048883364.1">
    <property type="nucleotide sequence ID" value="NZ_BAQJ01000033.1"/>
</dbReference>
<dbReference type="InterPro" id="IPR036390">
    <property type="entry name" value="WH_DNA-bd_sf"/>
</dbReference>
<dbReference type="SUPFAM" id="SSF46785">
    <property type="entry name" value="Winged helix' DNA-binding domain"/>
    <property type="match status" value="1"/>
</dbReference>
<name>A0ABQ0PGQ8_9PROT</name>
<organism evidence="1 2">
    <name type="scientific">Komagataeibacter intermedius NRIC 0521</name>
    <dbReference type="NCBI Taxonomy" id="1307934"/>
    <lineage>
        <taxon>Bacteria</taxon>
        <taxon>Pseudomonadati</taxon>
        <taxon>Pseudomonadota</taxon>
        <taxon>Alphaproteobacteria</taxon>
        <taxon>Acetobacterales</taxon>
        <taxon>Acetobacteraceae</taxon>
        <taxon>Komagataeibacter</taxon>
    </lineage>
</organism>
<evidence type="ECO:0000313" key="2">
    <source>
        <dbReference type="Proteomes" id="UP001061452"/>
    </source>
</evidence>
<gene>
    <name evidence="1" type="ORF">AA0521_1138</name>
</gene>
<comment type="caution">
    <text evidence="1">The sequence shown here is derived from an EMBL/GenBank/DDBJ whole genome shotgun (WGS) entry which is preliminary data.</text>
</comment>